<feature type="domain" description="RNase III" evidence="3">
    <location>
        <begin position="87"/>
        <end position="136"/>
    </location>
</feature>
<dbReference type="Proteomes" id="UP000037510">
    <property type="component" value="Unassembled WGS sequence"/>
</dbReference>
<dbReference type="PANTHER" id="PTHR14950">
    <property type="entry name" value="DICER-RELATED"/>
    <property type="match status" value="1"/>
</dbReference>
<sequence length="183" mass="20262">MIGTTFNPEEILDGNPEPGSLDSLKRRYTSGDGIAEDEPQGKAQNAMQCYLHAQAVSDKALVGTYLLSGGVLAAVKLLEWMRVFNEKFLGDAILDFLITSHIFENSPDMKPGQLTDLRSALVNNVTFAAYVVKLGLQSGGDLQVVWSVIYPIMCNEIYEFTMRIPRQPVTILYEMIHACPKFG</sequence>
<evidence type="ECO:0000256" key="1">
    <source>
        <dbReference type="ARBA" id="ARBA00022801"/>
    </source>
</evidence>
<keyword evidence="1" id="KW-0378">Hydrolase</keyword>
<keyword evidence="5" id="KW-1185">Reference proteome</keyword>
<evidence type="ECO:0000259" key="3">
    <source>
        <dbReference type="PROSITE" id="PS50142"/>
    </source>
</evidence>
<dbReference type="CDD" id="cd00593">
    <property type="entry name" value="RIBOc"/>
    <property type="match status" value="1"/>
</dbReference>
<dbReference type="PROSITE" id="PS50142">
    <property type="entry name" value="RNASE_3_2"/>
    <property type="match status" value="1"/>
</dbReference>
<evidence type="ECO:0000313" key="5">
    <source>
        <dbReference type="Proteomes" id="UP000037510"/>
    </source>
</evidence>
<dbReference type="PANTHER" id="PTHR14950:SF37">
    <property type="entry name" value="ENDORIBONUCLEASE DICER"/>
    <property type="match status" value="1"/>
</dbReference>
<comment type="caution">
    <text evidence="4">The sequence shown here is derived from an EMBL/GenBank/DDBJ whole genome shotgun (WGS) entry which is preliminary data.</text>
</comment>
<dbReference type="Pfam" id="PF00636">
    <property type="entry name" value="Ribonuclease_3"/>
    <property type="match status" value="1"/>
</dbReference>
<evidence type="ECO:0000313" key="4">
    <source>
        <dbReference type="EMBL" id="KOB76458.1"/>
    </source>
</evidence>
<dbReference type="STRING" id="104452.A0A0L7LLM5"/>
<protein>
    <recommendedName>
        <fullName evidence="3">RNase III domain-containing protein</fullName>
    </recommendedName>
</protein>
<proteinExistence type="predicted"/>
<dbReference type="InterPro" id="IPR000999">
    <property type="entry name" value="RNase_III_dom"/>
</dbReference>
<feature type="region of interest" description="Disordered" evidence="2">
    <location>
        <begin position="1"/>
        <end position="40"/>
    </location>
</feature>
<dbReference type="EMBL" id="JTDY01000618">
    <property type="protein sequence ID" value="KOB76458.1"/>
    <property type="molecule type" value="Genomic_DNA"/>
</dbReference>
<dbReference type="SMART" id="SM00535">
    <property type="entry name" value="RIBOc"/>
    <property type="match status" value="1"/>
</dbReference>
<dbReference type="GO" id="GO:0004525">
    <property type="term" value="F:ribonuclease III activity"/>
    <property type="evidence" value="ECO:0007669"/>
    <property type="project" value="InterPro"/>
</dbReference>
<dbReference type="Gene3D" id="1.10.1520.10">
    <property type="entry name" value="Ribonuclease III domain"/>
    <property type="match status" value="1"/>
</dbReference>
<gene>
    <name evidence="4" type="ORF">OBRU01_05716</name>
</gene>
<name>A0A0L7LLM5_OPEBR</name>
<reference evidence="4 5" key="1">
    <citation type="journal article" date="2015" name="Genome Biol. Evol.">
        <title>The genome of winter moth (Operophtera brumata) provides a genomic perspective on sexual dimorphism and phenology.</title>
        <authorList>
            <person name="Derks M.F."/>
            <person name="Smit S."/>
            <person name="Salis L."/>
            <person name="Schijlen E."/>
            <person name="Bossers A."/>
            <person name="Mateman C."/>
            <person name="Pijl A.S."/>
            <person name="de Ridder D."/>
            <person name="Groenen M.A."/>
            <person name="Visser M.E."/>
            <person name="Megens H.J."/>
        </authorList>
    </citation>
    <scope>NUCLEOTIDE SEQUENCE [LARGE SCALE GENOMIC DNA]</scope>
    <source>
        <strain evidence="4">WM2013NL</strain>
        <tissue evidence="4">Head and thorax</tissue>
    </source>
</reference>
<evidence type="ECO:0000256" key="2">
    <source>
        <dbReference type="SAM" id="MobiDB-lite"/>
    </source>
</evidence>
<accession>A0A0L7LLM5</accession>
<dbReference type="AlphaFoldDB" id="A0A0L7LLM5"/>
<dbReference type="InterPro" id="IPR036389">
    <property type="entry name" value="RNase_III_sf"/>
</dbReference>
<dbReference type="SUPFAM" id="SSF69065">
    <property type="entry name" value="RNase III domain-like"/>
    <property type="match status" value="1"/>
</dbReference>
<dbReference type="GO" id="GO:0006396">
    <property type="term" value="P:RNA processing"/>
    <property type="evidence" value="ECO:0007669"/>
    <property type="project" value="InterPro"/>
</dbReference>
<organism evidence="4 5">
    <name type="scientific">Operophtera brumata</name>
    <name type="common">Winter moth</name>
    <name type="synonym">Phalaena brumata</name>
    <dbReference type="NCBI Taxonomy" id="104452"/>
    <lineage>
        <taxon>Eukaryota</taxon>
        <taxon>Metazoa</taxon>
        <taxon>Ecdysozoa</taxon>
        <taxon>Arthropoda</taxon>
        <taxon>Hexapoda</taxon>
        <taxon>Insecta</taxon>
        <taxon>Pterygota</taxon>
        <taxon>Neoptera</taxon>
        <taxon>Endopterygota</taxon>
        <taxon>Lepidoptera</taxon>
        <taxon>Glossata</taxon>
        <taxon>Ditrysia</taxon>
        <taxon>Geometroidea</taxon>
        <taxon>Geometridae</taxon>
        <taxon>Larentiinae</taxon>
        <taxon>Operophtera</taxon>
    </lineage>
</organism>